<dbReference type="AlphaFoldDB" id="A0A2S7IQ01"/>
<evidence type="ECO:0000259" key="4">
    <source>
        <dbReference type="PROSITE" id="PS01124"/>
    </source>
</evidence>
<keyword evidence="6" id="KW-1185">Reference proteome</keyword>
<protein>
    <submittedName>
        <fullName evidence="5">AraC family transcriptional regulator</fullName>
    </submittedName>
</protein>
<reference evidence="6" key="1">
    <citation type="submission" date="2018-02" db="EMBL/GenBank/DDBJ databases">
        <title>Genome sequencing of Solimonas sp. HR-BB.</title>
        <authorList>
            <person name="Lee Y."/>
            <person name="Jeon C.O."/>
        </authorList>
    </citation>
    <scope>NUCLEOTIDE SEQUENCE [LARGE SCALE GENOMIC DNA]</scope>
    <source>
        <strain evidence="6">HR-U</strain>
    </source>
</reference>
<dbReference type="Pfam" id="PF12833">
    <property type="entry name" value="HTH_18"/>
    <property type="match status" value="1"/>
</dbReference>
<dbReference type="SMART" id="SM00342">
    <property type="entry name" value="HTH_ARAC"/>
    <property type="match status" value="1"/>
</dbReference>
<evidence type="ECO:0000313" key="6">
    <source>
        <dbReference type="Proteomes" id="UP000239590"/>
    </source>
</evidence>
<dbReference type="SUPFAM" id="SSF51215">
    <property type="entry name" value="Regulatory protein AraC"/>
    <property type="match status" value="1"/>
</dbReference>
<dbReference type="PROSITE" id="PS01124">
    <property type="entry name" value="HTH_ARAC_FAMILY_2"/>
    <property type="match status" value="1"/>
</dbReference>
<keyword evidence="1" id="KW-0805">Transcription regulation</keyword>
<dbReference type="OrthoDB" id="9793451at2"/>
<evidence type="ECO:0000256" key="3">
    <source>
        <dbReference type="ARBA" id="ARBA00023163"/>
    </source>
</evidence>
<dbReference type="PANTHER" id="PTHR43280">
    <property type="entry name" value="ARAC-FAMILY TRANSCRIPTIONAL REGULATOR"/>
    <property type="match status" value="1"/>
</dbReference>
<comment type="caution">
    <text evidence="5">The sequence shown here is derived from an EMBL/GenBank/DDBJ whole genome shotgun (WGS) entry which is preliminary data.</text>
</comment>
<evidence type="ECO:0000256" key="1">
    <source>
        <dbReference type="ARBA" id="ARBA00023015"/>
    </source>
</evidence>
<dbReference type="RefSeq" id="WP_104711464.1">
    <property type="nucleotide sequence ID" value="NZ_PTRA01000001.1"/>
</dbReference>
<dbReference type="InterPro" id="IPR018060">
    <property type="entry name" value="HTH_AraC"/>
</dbReference>
<dbReference type="EMBL" id="PTRA01000001">
    <property type="protein sequence ID" value="PQA59739.1"/>
    <property type="molecule type" value="Genomic_DNA"/>
</dbReference>
<dbReference type="PANTHER" id="PTHR43280:SF2">
    <property type="entry name" value="HTH-TYPE TRANSCRIPTIONAL REGULATOR EXSA"/>
    <property type="match status" value="1"/>
</dbReference>
<dbReference type="SUPFAM" id="SSF46689">
    <property type="entry name" value="Homeodomain-like"/>
    <property type="match status" value="1"/>
</dbReference>
<evidence type="ECO:0000313" key="5">
    <source>
        <dbReference type="EMBL" id="PQA59739.1"/>
    </source>
</evidence>
<keyword evidence="3" id="KW-0804">Transcription</keyword>
<sequence>MREKSNPIPVNVLSTEVDEGIFIARSSTHGPPEFKEVERSHRDSGHCFFLQEKGTTTIEIDFQEYIVTAPSIVYIHPNQVHRVIEFNQATISSWIITIENLHPQYLRLLEEIFPVNPLKLTVEEYALLAATASLCLQFSERTHDKLYFPILKESCNTLVALAISQYLAQPKINDYASRFEVITKGFKSALEENYKSIKSPMVYADQLNISTPYLNECVKNSTGYSVSYHIQQRVILEAKRLLFHSNCSVKEISSDLGYEDYAYFVRLFVKVTGMTPLTFRKKNRD</sequence>
<proteinExistence type="predicted"/>
<dbReference type="GO" id="GO:0043565">
    <property type="term" value="F:sequence-specific DNA binding"/>
    <property type="evidence" value="ECO:0007669"/>
    <property type="project" value="InterPro"/>
</dbReference>
<dbReference type="InterPro" id="IPR037923">
    <property type="entry name" value="HTH-like"/>
</dbReference>
<dbReference type="Proteomes" id="UP000239590">
    <property type="component" value="Unassembled WGS sequence"/>
</dbReference>
<accession>A0A2S7IQ01</accession>
<gene>
    <name evidence="5" type="ORF">C5O19_08950</name>
</gene>
<evidence type="ECO:0000256" key="2">
    <source>
        <dbReference type="ARBA" id="ARBA00023125"/>
    </source>
</evidence>
<dbReference type="GO" id="GO:0003700">
    <property type="term" value="F:DNA-binding transcription factor activity"/>
    <property type="evidence" value="ECO:0007669"/>
    <property type="project" value="InterPro"/>
</dbReference>
<keyword evidence="2" id="KW-0238">DNA-binding</keyword>
<name>A0A2S7IQ01_9BACT</name>
<organism evidence="5 6">
    <name type="scientific">Siphonobacter curvatus</name>
    <dbReference type="NCBI Taxonomy" id="2094562"/>
    <lineage>
        <taxon>Bacteria</taxon>
        <taxon>Pseudomonadati</taxon>
        <taxon>Bacteroidota</taxon>
        <taxon>Cytophagia</taxon>
        <taxon>Cytophagales</taxon>
        <taxon>Cytophagaceae</taxon>
        <taxon>Siphonobacter</taxon>
    </lineage>
</organism>
<dbReference type="Gene3D" id="1.10.10.60">
    <property type="entry name" value="Homeodomain-like"/>
    <property type="match status" value="1"/>
</dbReference>
<dbReference type="InterPro" id="IPR009057">
    <property type="entry name" value="Homeodomain-like_sf"/>
</dbReference>
<feature type="domain" description="HTH araC/xylS-type" evidence="4">
    <location>
        <begin position="184"/>
        <end position="282"/>
    </location>
</feature>